<reference evidence="2 3" key="1">
    <citation type="journal article" date="2012" name="BMC Genomics">
        <title>Comparative genomics of the white-rot fungi, Phanerochaete carnosa and P. chrysosporium, to elucidate the genetic basis of the distinct wood types they colonize.</title>
        <authorList>
            <person name="Suzuki H."/>
            <person name="MacDonald J."/>
            <person name="Syed K."/>
            <person name="Salamov A."/>
            <person name="Hori C."/>
            <person name="Aerts A."/>
            <person name="Henrissat B."/>
            <person name="Wiebenga A."/>
            <person name="vanKuyk P.A."/>
            <person name="Barry K."/>
            <person name="Lindquist E."/>
            <person name="LaButti K."/>
            <person name="Lapidus A."/>
            <person name="Lucas S."/>
            <person name="Coutinho P."/>
            <person name="Gong Y."/>
            <person name="Samejima M."/>
            <person name="Mahadevan R."/>
            <person name="Abou-Zaid M."/>
            <person name="de Vries R.P."/>
            <person name="Igarashi K."/>
            <person name="Yadav J.S."/>
            <person name="Grigoriev I.V."/>
            <person name="Master E.R."/>
        </authorList>
    </citation>
    <scope>NUCLEOTIDE SEQUENCE [LARGE SCALE GENOMIC DNA]</scope>
    <source>
        <strain evidence="2 3">HHB-10118-sp</strain>
    </source>
</reference>
<feature type="non-terminal residue" evidence="2">
    <location>
        <position position="119"/>
    </location>
</feature>
<feature type="compositionally biased region" description="Basic and acidic residues" evidence="1">
    <location>
        <begin position="52"/>
        <end position="63"/>
    </location>
</feature>
<protein>
    <submittedName>
        <fullName evidence="2">Uncharacterized protein</fullName>
    </submittedName>
</protein>
<evidence type="ECO:0000256" key="1">
    <source>
        <dbReference type="SAM" id="MobiDB-lite"/>
    </source>
</evidence>
<sequence length="119" mass="12244">VGCRSPAIERVPSPAGWRRAGPLEIWGCASGTLSSHVSPSTIPPPGPSAAERTSKRATARDKCNAPTQLGIGAAPRLGRPSTVVLRAQHNGGDVRGEVLLAAAHVKADTHLCQKRSGAV</sequence>
<dbReference type="RefSeq" id="XP_007390007.1">
    <property type="nucleotide sequence ID" value="XM_007389945.1"/>
</dbReference>
<dbReference type="HOGENOM" id="CLU_2067035_0_0_1"/>
<feature type="non-terminal residue" evidence="2">
    <location>
        <position position="1"/>
    </location>
</feature>
<evidence type="ECO:0000313" key="2">
    <source>
        <dbReference type="EMBL" id="EKM60553.1"/>
    </source>
</evidence>
<proteinExistence type="predicted"/>
<organism evidence="2 3">
    <name type="scientific">Phanerochaete carnosa (strain HHB-10118-sp)</name>
    <name type="common">White-rot fungus</name>
    <name type="synonym">Peniophora carnosa</name>
    <dbReference type="NCBI Taxonomy" id="650164"/>
    <lineage>
        <taxon>Eukaryota</taxon>
        <taxon>Fungi</taxon>
        <taxon>Dikarya</taxon>
        <taxon>Basidiomycota</taxon>
        <taxon>Agaricomycotina</taxon>
        <taxon>Agaricomycetes</taxon>
        <taxon>Polyporales</taxon>
        <taxon>Phanerochaetaceae</taxon>
        <taxon>Phanerochaete</taxon>
    </lineage>
</organism>
<dbReference type="KEGG" id="pco:PHACADRAFT_167896"/>
<dbReference type="GeneID" id="18909409"/>
<name>K5W9C1_PHACS</name>
<feature type="region of interest" description="Disordered" evidence="1">
    <location>
        <begin position="34"/>
        <end position="75"/>
    </location>
</feature>
<dbReference type="AlphaFoldDB" id="K5W9C1"/>
<gene>
    <name evidence="2" type="ORF">PHACADRAFT_167896</name>
</gene>
<dbReference type="Proteomes" id="UP000008370">
    <property type="component" value="Unassembled WGS sequence"/>
</dbReference>
<accession>K5W9C1</accession>
<dbReference type="InParanoid" id="K5W9C1"/>
<dbReference type="EMBL" id="JH930468">
    <property type="protein sequence ID" value="EKM60553.1"/>
    <property type="molecule type" value="Genomic_DNA"/>
</dbReference>
<evidence type="ECO:0000313" key="3">
    <source>
        <dbReference type="Proteomes" id="UP000008370"/>
    </source>
</evidence>
<keyword evidence="3" id="KW-1185">Reference proteome</keyword>